<evidence type="ECO:0000256" key="2">
    <source>
        <dbReference type="SAM" id="MobiDB-lite"/>
    </source>
</evidence>
<dbReference type="Pfam" id="PF07742">
    <property type="entry name" value="BTG"/>
    <property type="match status" value="1"/>
</dbReference>
<evidence type="ECO:0000256" key="1">
    <source>
        <dbReference type="ARBA" id="ARBA00007989"/>
    </source>
</evidence>
<dbReference type="PANTHER" id="PTHR22978">
    <property type="entry name" value="B-CELL TRANSLOCATION GENE"/>
    <property type="match status" value="1"/>
</dbReference>
<dbReference type="InterPro" id="IPR002087">
    <property type="entry name" value="Anti_prolifrtn"/>
</dbReference>
<dbReference type="GO" id="GO:0005737">
    <property type="term" value="C:cytoplasm"/>
    <property type="evidence" value="ECO:0007669"/>
    <property type="project" value="TreeGrafter"/>
</dbReference>
<dbReference type="Proteomes" id="UP000037460">
    <property type="component" value="Unassembled WGS sequence"/>
</dbReference>
<keyword evidence="5" id="KW-1185">Reference proteome</keyword>
<evidence type="ECO:0000313" key="4">
    <source>
        <dbReference type="EMBL" id="KOO22569.1"/>
    </source>
</evidence>
<feature type="region of interest" description="Disordered" evidence="2">
    <location>
        <begin position="182"/>
        <end position="202"/>
    </location>
</feature>
<evidence type="ECO:0000259" key="3">
    <source>
        <dbReference type="SMART" id="SM00099"/>
    </source>
</evidence>
<dbReference type="SUPFAM" id="SSF160696">
    <property type="entry name" value="BTG domain-like"/>
    <property type="match status" value="1"/>
</dbReference>
<dbReference type="InterPro" id="IPR033332">
    <property type="entry name" value="BTG"/>
</dbReference>
<dbReference type="InterPro" id="IPR036054">
    <property type="entry name" value="BTG-like_sf"/>
</dbReference>
<name>A0A0M0J7K4_9EUKA</name>
<organism evidence="4 5">
    <name type="scientific">Chrysochromulina tobinii</name>
    <dbReference type="NCBI Taxonomy" id="1460289"/>
    <lineage>
        <taxon>Eukaryota</taxon>
        <taxon>Haptista</taxon>
        <taxon>Haptophyta</taxon>
        <taxon>Prymnesiophyceae</taxon>
        <taxon>Prymnesiales</taxon>
        <taxon>Chrysochromulinaceae</taxon>
        <taxon>Chrysochromulina</taxon>
    </lineage>
</organism>
<evidence type="ECO:0000313" key="5">
    <source>
        <dbReference type="Proteomes" id="UP000037460"/>
    </source>
</evidence>
<dbReference type="AlphaFoldDB" id="A0A0M0J7K4"/>
<feature type="domain" description="Anti-proliferative protein" evidence="3">
    <location>
        <begin position="6"/>
        <end position="114"/>
    </location>
</feature>
<dbReference type="Gene3D" id="3.90.640.90">
    <property type="entry name" value="Anti-proliferative protein, N-terminal domain"/>
    <property type="match status" value="1"/>
</dbReference>
<accession>A0A0M0J7K4</accession>
<feature type="compositionally biased region" description="Polar residues" evidence="2">
    <location>
        <begin position="184"/>
        <end position="195"/>
    </location>
</feature>
<comment type="caution">
    <text evidence="4">The sequence shown here is derived from an EMBL/GenBank/DDBJ whole genome shotgun (WGS) entry which is preliminary data.</text>
</comment>
<dbReference type="PANTHER" id="PTHR22978:SF22">
    <property type="entry name" value="BTG FAMILY PROTEIN"/>
    <property type="match status" value="1"/>
</dbReference>
<comment type="similarity">
    <text evidence="1">Belongs to the BTG family.</text>
</comment>
<protein>
    <submittedName>
        <fullName evidence="4">Protein tob1</fullName>
    </submittedName>
</protein>
<dbReference type="OrthoDB" id="19928at2759"/>
<gene>
    <name evidence="4" type="ORF">Ctob_000066</name>
</gene>
<reference evidence="5" key="1">
    <citation type="journal article" date="2015" name="PLoS Genet.">
        <title>Genome Sequence and Transcriptome Analyses of Chrysochromulina tobin: Metabolic Tools for Enhanced Algal Fitness in the Prominent Order Prymnesiales (Haptophyceae).</title>
        <authorList>
            <person name="Hovde B.T."/>
            <person name="Deodato C.R."/>
            <person name="Hunsperger H.M."/>
            <person name="Ryken S.A."/>
            <person name="Yost W."/>
            <person name="Jha R.K."/>
            <person name="Patterson J."/>
            <person name="Monnat R.J. Jr."/>
            <person name="Barlow S.B."/>
            <person name="Starkenburg S.R."/>
            <person name="Cattolico R.A."/>
        </authorList>
    </citation>
    <scope>NUCLEOTIDE SEQUENCE</scope>
    <source>
        <strain evidence="5">CCMP291</strain>
    </source>
</reference>
<dbReference type="GO" id="GO:0005634">
    <property type="term" value="C:nucleus"/>
    <property type="evidence" value="ECO:0007669"/>
    <property type="project" value="TreeGrafter"/>
</dbReference>
<proteinExistence type="inferred from homology"/>
<dbReference type="EMBL" id="JWZX01003269">
    <property type="protein sequence ID" value="KOO22569.1"/>
    <property type="molecule type" value="Genomic_DNA"/>
</dbReference>
<dbReference type="SMART" id="SM00099">
    <property type="entry name" value="btg1"/>
    <property type="match status" value="1"/>
</dbReference>
<feature type="region of interest" description="Disordered" evidence="2">
    <location>
        <begin position="252"/>
        <end position="292"/>
    </location>
</feature>
<feature type="compositionally biased region" description="Polar residues" evidence="2">
    <location>
        <begin position="278"/>
        <end position="292"/>
    </location>
</feature>
<sequence>MAAASCAHEVAVAATWFAEQLFEPNDQRSIFCDRLQELLIARYQGHWYPDEPHRGCAFRSLLSTVNAMDPLLLRAADATGHRGVQESFMRCFSDAGEVTCWINPGEVKVLRGRAQHTLYSDGTGSDNPYDEKLKIKIEPTRLAVKVDPVQHIPQSPVSSHGAQSLHGADAFGAFRHASGLSAAMGSQSQSPTESPMPSWRASTVAPPAITPLPPHMGANGGYGGFNQGFGADQGYCGFDGGMGSMGLGGFGSNGLAPQGQQGGGVPHSSPMRGYGSYAPQSSYGHTPQQPVF</sequence>